<feature type="transmembrane region" description="Helical" evidence="8">
    <location>
        <begin position="190"/>
        <end position="210"/>
    </location>
</feature>
<accession>A0A6G1HMU6</accession>
<dbReference type="Gene3D" id="1.20.1250.20">
    <property type="entry name" value="MFS general substrate transporter like domains"/>
    <property type="match status" value="1"/>
</dbReference>
<organism evidence="10 11">
    <name type="scientific">Trichodelitschia bisporula</name>
    <dbReference type="NCBI Taxonomy" id="703511"/>
    <lineage>
        <taxon>Eukaryota</taxon>
        <taxon>Fungi</taxon>
        <taxon>Dikarya</taxon>
        <taxon>Ascomycota</taxon>
        <taxon>Pezizomycotina</taxon>
        <taxon>Dothideomycetes</taxon>
        <taxon>Dothideomycetes incertae sedis</taxon>
        <taxon>Phaeotrichales</taxon>
        <taxon>Phaeotrichaceae</taxon>
        <taxon>Trichodelitschia</taxon>
    </lineage>
</organism>
<keyword evidence="5 8" id="KW-1133">Transmembrane helix</keyword>
<dbReference type="FunFam" id="1.20.1250.20:FF:000134">
    <property type="entry name" value="MFS sugar transporter protein"/>
    <property type="match status" value="1"/>
</dbReference>
<dbReference type="PROSITE" id="PS50850">
    <property type="entry name" value="MFS"/>
    <property type="match status" value="1"/>
</dbReference>
<proteinExistence type="inferred from homology"/>
<dbReference type="PANTHER" id="PTHR48022">
    <property type="entry name" value="PLASTIDIC GLUCOSE TRANSPORTER 4"/>
    <property type="match status" value="1"/>
</dbReference>
<comment type="similarity">
    <text evidence="2">Belongs to the major facilitator superfamily. Sugar transporter (TC 2.A.1.1) family.</text>
</comment>
<feature type="transmembrane region" description="Helical" evidence="8">
    <location>
        <begin position="12"/>
        <end position="32"/>
    </location>
</feature>
<dbReference type="InterPro" id="IPR005828">
    <property type="entry name" value="MFS_sugar_transport-like"/>
</dbReference>
<dbReference type="EMBL" id="ML996703">
    <property type="protein sequence ID" value="KAF2397312.1"/>
    <property type="molecule type" value="Genomic_DNA"/>
</dbReference>
<evidence type="ECO:0000256" key="3">
    <source>
        <dbReference type="ARBA" id="ARBA00022448"/>
    </source>
</evidence>
<dbReference type="InterPro" id="IPR003663">
    <property type="entry name" value="Sugar/inositol_transpt"/>
</dbReference>
<dbReference type="AlphaFoldDB" id="A0A6G1HMU6"/>
<feature type="transmembrane region" description="Helical" evidence="8">
    <location>
        <begin position="439"/>
        <end position="460"/>
    </location>
</feature>
<feature type="transmembrane region" description="Helical" evidence="8">
    <location>
        <begin position="149"/>
        <end position="170"/>
    </location>
</feature>
<evidence type="ECO:0000256" key="7">
    <source>
        <dbReference type="SAM" id="MobiDB-lite"/>
    </source>
</evidence>
<evidence type="ECO:0000256" key="1">
    <source>
        <dbReference type="ARBA" id="ARBA00004141"/>
    </source>
</evidence>
<feature type="transmembrane region" description="Helical" evidence="8">
    <location>
        <begin position="94"/>
        <end position="115"/>
    </location>
</feature>
<feature type="domain" description="Major facilitator superfamily (MFS) profile" evidence="9">
    <location>
        <begin position="14"/>
        <end position="464"/>
    </location>
</feature>
<evidence type="ECO:0000256" key="6">
    <source>
        <dbReference type="ARBA" id="ARBA00023136"/>
    </source>
</evidence>
<evidence type="ECO:0000259" key="9">
    <source>
        <dbReference type="PROSITE" id="PS50850"/>
    </source>
</evidence>
<dbReference type="PRINTS" id="PR00171">
    <property type="entry name" value="SUGRTRNSPORT"/>
</dbReference>
<feature type="transmembrane region" description="Helical" evidence="8">
    <location>
        <begin position="341"/>
        <end position="365"/>
    </location>
</feature>
<dbReference type="PANTHER" id="PTHR48022:SF38">
    <property type="entry name" value="MAJOR FACILITATOR SUPERFAMILY (MFS) PROFILE DOMAIN-CONTAINING PROTEIN-RELATED"/>
    <property type="match status" value="1"/>
</dbReference>
<feature type="region of interest" description="Disordered" evidence="7">
    <location>
        <begin position="498"/>
        <end position="532"/>
    </location>
</feature>
<feature type="compositionally biased region" description="Basic and acidic residues" evidence="7">
    <location>
        <begin position="508"/>
        <end position="532"/>
    </location>
</feature>
<keyword evidence="6 8" id="KW-0472">Membrane</keyword>
<evidence type="ECO:0000256" key="5">
    <source>
        <dbReference type="ARBA" id="ARBA00022989"/>
    </source>
</evidence>
<dbReference type="InterPro" id="IPR005829">
    <property type="entry name" value="Sugar_transporter_CS"/>
</dbReference>
<name>A0A6G1HMU6_9PEZI</name>
<dbReference type="PROSITE" id="PS00216">
    <property type="entry name" value="SUGAR_TRANSPORT_1"/>
    <property type="match status" value="2"/>
</dbReference>
<dbReference type="Pfam" id="PF00083">
    <property type="entry name" value="Sugar_tr"/>
    <property type="match status" value="1"/>
</dbReference>
<keyword evidence="3" id="KW-0813">Transport</keyword>
<evidence type="ECO:0000256" key="8">
    <source>
        <dbReference type="SAM" id="Phobius"/>
    </source>
</evidence>
<feature type="transmembrane region" description="Helical" evidence="8">
    <location>
        <begin position="309"/>
        <end position="334"/>
    </location>
</feature>
<sequence>MLNKLIVNAFNFWVVFFVSIGIISTAYGLAIIGSTVGQPNFYTYFNLATAGQPGYTHTTNMIGALNGVNSAGAIAGCLYSAWSSDKLGRKRTMQLGAIVLVIGGGLCAGAVNIAMFLVGRFIAGWGAGVLACVVPQYQAEVSTPETRGAMVSITGIMYALGYTLAGWLGFACYFFPADSKHASFAWRFPLAFQCVFPLVLLAGSSFIPFSPRWLLQEGRREEALDIVKRLHRTPGDPEDVKAREEFYLIEKQFEADKNMVVRPFEIFRTPANRKRALMGFLLMWGDQFLGIFVMTNYGVLIYASLGLKGFVPLLLNGCWTTITIVGNIWTAFYIDRYGRRTFMLIGSIGCTVSVICLAALTASFLNTDNQAGLRAAVFFVFFYIMWWCFFVDATQYVYIAEIFPNHLRSQGVALGLSSFYLASEITLVGAPVALNAIGWKFYLVLIIPSAFYIACIYFLFPETKGRTLEEIGSLFGDTNVASHWYDLTQEERDRLAQEALASTGGTKHQPESGHIVEKPAVEMHETSKDSAS</sequence>
<dbReference type="OrthoDB" id="6612291at2759"/>
<dbReference type="SUPFAM" id="SSF103473">
    <property type="entry name" value="MFS general substrate transporter"/>
    <property type="match status" value="1"/>
</dbReference>
<feature type="transmembrane region" description="Helical" evidence="8">
    <location>
        <begin position="61"/>
        <end position="82"/>
    </location>
</feature>
<dbReference type="InterPro" id="IPR036259">
    <property type="entry name" value="MFS_trans_sf"/>
</dbReference>
<dbReference type="GO" id="GO:0016020">
    <property type="term" value="C:membrane"/>
    <property type="evidence" value="ECO:0007669"/>
    <property type="project" value="UniProtKB-SubCell"/>
</dbReference>
<dbReference type="Proteomes" id="UP000799640">
    <property type="component" value="Unassembled WGS sequence"/>
</dbReference>
<evidence type="ECO:0000256" key="4">
    <source>
        <dbReference type="ARBA" id="ARBA00022692"/>
    </source>
</evidence>
<gene>
    <name evidence="10" type="ORF">EJ06DRAFT_144065</name>
</gene>
<dbReference type="InterPro" id="IPR050360">
    <property type="entry name" value="MFS_Sugar_Transporters"/>
</dbReference>
<feature type="transmembrane region" description="Helical" evidence="8">
    <location>
        <begin position="412"/>
        <end position="433"/>
    </location>
</feature>
<keyword evidence="4 8" id="KW-0812">Transmembrane</keyword>
<evidence type="ECO:0000313" key="10">
    <source>
        <dbReference type="EMBL" id="KAF2397312.1"/>
    </source>
</evidence>
<protein>
    <submittedName>
        <fullName evidence="10">MFS transporter</fullName>
    </submittedName>
</protein>
<evidence type="ECO:0000313" key="11">
    <source>
        <dbReference type="Proteomes" id="UP000799640"/>
    </source>
</evidence>
<dbReference type="GO" id="GO:0005351">
    <property type="term" value="F:carbohydrate:proton symporter activity"/>
    <property type="evidence" value="ECO:0007669"/>
    <property type="project" value="TreeGrafter"/>
</dbReference>
<feature type="transmembrane region" description="Helical" evidence="8">
    <location>
        <begin position="277"/>
        <end position="303"/>
    </location>
</feature>
<comment type="subcellular location">
    <subcellularLocation>
        <location evidence="1">Membrane</location>
        <topology evidence="1">Multi-pass membrane protein</topology>
    </subcellularLocation>
</comment>
<dbReference type="InterPro" id="IPR020846">
    <property type="entry name" value="MFS_dom"/>
</dbReference>
<evidence type="ECO:0000256" key="2">
    <source>
        <dbReference type="ARBA" id="ARBA00010992"/>
    </source>
</evidence>
<keyword evidence="11" id="KW-1185">Reference proteome</keyword>
<feature type="transmembrane region" description="Helical" evidence="8">
    <location>
        <begin position="371"/>
        <end position="391"/>
    </location>
</feature>
<reference evidence="10" key="1">
    <citation type="journal article" date="2020" name="Stud. Mycol.">
        <title>101 Dothideomycetes genomes: a test case for predicting lifestyles and emergence of pathogens.</title>
        <authorList>
            <person name="Haridas S."/>
            <person name="Albert R."/>
            <person name="Binder M."/>
            <person name="Bloem J."/>
            <person name="Labutti K."/>
            <person name="Salamov A."/>
            <person name="Andreopoulos B."/>
            <person name="Baker S."/>
            <person name="Barry K."/>
            <person name="Bills G."/>
            <person name="Bluhm B."/>
            <person name="Cannon C."/>
            <person name="Castanera R."/>
            <person name="Culley D."/>
            <person name="Daum C."/>
            <person name="Ezra D."/>
            <person name="Gonzalez J."/>
            <person name="Henrissat B."/>
            <person name="Kuo A."/>
            <person name="Liang C."/>
            <person name="Lipzen A."/>
            <person name="Lutzoni F."/>
            <person name="Magnuson J."/>
            <person name="Mondo S."/>
            <person name="Nolan M."/>
            <person name="Ohm R."/>
            <person name="Pangilinan J."/>
            <person name="Park H.-J."/>
            <person name="Ramirez L."/>
            <person name="Alfaro M."/>
            <person name="Sun H."/>
            <person name="Tritt A."/>
            <person name="Yoshinaga Y."/>
            <person name="Zwiers L.-H."/>
            <person name="Turgeon B."/>
            <person name="Goodwin S."/>
            <person name="Spatafora J."/>
            <person name="Crous P."/>
            <person name="Grigoriev I."/>
        </authorList>
    </citation>
    <scope>NUCLEOTIDE SEQUENCE</scope>
    <source>
        <strain evidence="10">CBS 262.69</strain>
    </source>
</reference>